<dbReference type="InterPro" id="IPR036390">
    <property type="entry name" value="WH_DNA-bd_sf"/>
</dbReference>
<dbReference type="Pfam" id="PF03466">
    <property type="entry name" value="LysR_substrate"/>
    <property type="match status" value="1"/>
</dbReference>
<dbReference type="InterPro" id="IPR000847">
    <property type="entry name" value="LysR_HTH_N"/>
</dbReference>
<dbReference type="Gene3D" id="3.40.190.10">
    <property type="entry name" value="Periplasmic binding protein-like II"/>
    <property type="match status" value="2"/>
</dbReference>
<dbReference type="CDD" id="cd08423">
    <property type="entry name" value="PBP2_LTTR_like_6"/>
    <property type="match status" value="1"/>
</dbReference>
<dbReference type="Proteomes" id="UP001327093">
    <property type="component" value="Unassembled WGS sequence"/>
</dbReference>
<dbReference type="InterPro" id="IPR036388">
    <property type="entry name" value="WH-like_DNA-bd_sf"/>
</dbReference>
<sequence>MIDLRRLQVLRAVERSGTVTAAAGSLHLTPSAVSQQVRQLGKELGVALLEPQGRRVRLTPAARSLLAHADAIEERWREAEAELHEVGVDGPSGTLRLAGFATAMCTLLSPTAARLRTTAPRLTVRMREADPVASFDLVFAGEADIAVVEATRDAPPLTDTRFDQRALLDDPFDLVVSVDHKLGSEPEASLPELAAERWILGMPGSPCREHVLTACSRAGFTPDIAHQAQDWSVVGALVGDGHGIALVPRSVRLPGQEGIARIGLAETPPARRFLTVTARGAREHPAVQAALTILDDLAEQSAPLS</sequence>
<dbReference type="SUPFAM" id="SSF46785">
    <property type="entry name" value="Winged helix' DNA-binding domain"/>
    <property type="match status" value="1"/>
</dbReference>
<feature type="domain" description="HTH lysR-type" evidence="5">
    <location>
        <begin position="2"/>
        <end position="59"/>
    </location>
</feature>
<dbReference type="Pfam" id="PF00126">
    <property type="entry name" value="HTH_1"/>
    <property type="match status" value="1"/>
</dbReference>
<keyword evidence="4" id="KW-0804">Transcription</keyword>
<dbReference type="PANTHER" id="PTHR30346:SF29">
    <property type="entry name" value="LYSR SUBSTRATE-BINDING"/>
    <property type="match status" value="1"/>
</dbReference>
<gene>
    <name evidence="6" type="ORF">R4I43_15900</name>
</gene>
<dbReference type="InterPro" id="IPR005119">
    <property type="entry name" value="LysR_subst-bd"/>
</dbReference>
<keyword evidence="3" id="KW-0238">DNA-binding</keyword>
<comment type="similarity">
    <text evidence="1">Belongs to the LysR transcriptional regulatory family.</text>
</comment>
<evidence type="ECO:0000256" key="1">
    <source>
        <dbReference type="ARBA" id="ARBA00009437"/>
    </source>
</evidence>
<evidence type="ECO:0000313" key="6">
    <source>
        <dbReference type="EMBL" id="MEB3368891.1"/>
    </source>
</evidence>
<evidence type="ECO:0000259" key="5">
    <source>
        <dbReference type="PROSITE" id="PS50931"/>
    </source>
</evidence>
<organism evidence="6 7">
    <name type="scientific">Saccharopolyspora mangrovi</name>
    <dbReference type="NCBI Taxonomy" id="3082379"/>
    <lineage>
        <taxon>Bacteria</taxon>
        <taxon>Bacillati</taxon>
        <taxon>Actinomycetota</taxon>
        <taxon>Actinomycetes</taxon>
        <taxon>Pseudonocardiales</taxon>
        <taxon>Pseudonocardiaceae</taxon>
        <taxon>Saccharopolyspora</taxon>
    </lineage>
</organism>
<proteinExistence type="inferred from homology"/>
<dbReference type="RefSeq" id="WP_324266388.1">
    <property type="nucleotide sequence ID" value="NZ_JAWLNX010000010.1"/>
</dbReference>
<keyword evidence="2" id="KW-0805">Transcription regulation</keyword>
<evidence type="ECO:0000256" key="2">
    <source>
        <dbReference type="ARBA" id="ARBA00023015"/>
    </source>
</evidence>
<dbReference type="PROSITE" id="PS50931">
    <property type="entry name" value="HTH_LYSR"/>
    <property type="match status" value="1"/>
</dbReference>
<evidence type="ECO:0000313" key="7">
    <source>
        <dbReference type="Proteomes" id="UP001327093"/>
    </source>
</evidence>
<accession>A0ABU6ABJ4</accession>
<dbReference type="PANTHER" id="PTHR30346">
    <property type="entry name" value="TRANSCRIPTIONAL DUAL REGULATOR HCAR-RELATED"/>
    <property type="match status" value="1"/>
</dbReference>
<dbReference type="Gene3D" id="1.10.10.10">
    <property type="entry name" value="Winged helix-like DNA-binding domain superfamily/Winged helix DNA-binding domain"/>
    <property type="match status" value="1"/>
</dbReference>
<evidence type="ECO:0000256" key="3">
    <source>
        <dbReference type="ARBA" id="ARBA00023125"/>
    </source>
</evidence>
<protein>
    <submittedName>
        <fullName evidence="6">LysR family transcriptional regulator</fullName>
    </submittedName>
</protein>
<dbReference type="EMBL" id="JAWLNX010000010">
    <property type="protein sequence ID" value="MEB3368891.1"/>
    <property type="molecule type" value="Genomic_DNA"/>
</dbReference>
<dbReference type="SUPFAM" id="SSF53850">
    <property type="entry name" value="Periplasmic binding protein-like II"/>
    <property type="match status" value="1"/>
</dbReference>
<keyword evidence="7" id="KW-1185">Reference proteome</keyword>
<comment type="caution">
    <text evidence="6">The sequence shown here is derived from an EMBL/GenBank/DDBJ whole genome shotgun (WGS) entry which is preliminary data.</text>
</comment>
<reference evidence="6 7" key="1">
    <citation type="submission" date="2023-10" db="EMBL/GenBank/DDBJ databases">
        <title>Saccharopolyspora sp. nov., isolated from mangrove soil.</title>
        <authorList>
            <person name="Lu Y."/>
            <person name="Liu W."/>
        </authorList>
    </citation>
    <scope>NUCLEOTIDE SEQUENCE [LARGE SCALE GENOMIC DNA]</scope>
    <source>
        <strain evidence="6 7">S2-29</strain>
    </source>
</reference>
<evidence type="ECO:0000256" key="4">
    <source>
        <dbReference type="ARBA" id="ARBA00023163"/>
    </source>
</evidence>
<name>A0ABU6ABJ4_9PSEU</name>